<dbReference type="Gene3D" id="3.30.450.40">
    <property type="match status" value="1"/>
</dbReference>
<evidence type="ECO:0000313" key="10">
    <source>
        <dbReference type="EMBL" id="MFC5587873.1"/>
    </source>
</evidence>
<keyword evidence="7 10" id="KW-0067">ATP-binding</keyword>
<keyword evidence="3" id="KW-0597">Phosphoprotein</keyword>
<dbReference type="Gene3D" id="1.10.287.130">
    <property type="match status" value="1"/>
</dbReference>
<dbReference type="SMART" id="SM00388">
    <property type="entry name" value="HisKA"/>
    <property type="match status" value="1"/>
</dbReference>
<dbReference type="CDD" id="cd00082">
    <property type="entry name" value="HisKA"/>
    <property type="match status" value="1"/>
</dbReference>
<dbReference type="EC" id="2.7.13.3" evidence="2"/>
<dbReference type="InterPro" id="IPR036890">
    <property type="entry name" value="HATPase_C_sf"/>
</dbReference>
<dbReference type="PRINTS" id="PR00344">
    <property type="entry name" value="BCTRLSENSOR"/>
</dbReference>
<dbReference type="InterPro" id="IPR004358">
    <property type="entry name" value="Sig_transdc_His_kin-like_C"/>
</dbReference>
<dbReference type="SUPFAM" id="SSF55874">
    <property type="entry name" value="ATPase domain of HSP90 chaperone/DNA topoisomerase II/histidine kinase"/>
    <property type="match status" value="1"/>
</dbReference>
<comment type="caution">
    <text evidence="10">The sequence shown here is derived from an EMBL/GenBank/DDBJ whole genome shotgun (WGS) entry which is preliminary data.</text>
</comment>
<dbReference type="Gene3D" id="3.30.450.20">
    <property type="entry name" value="PAS domain"/>
    <property type="match status" value="1"/>
</dbReference>
<dbReference type="InterPro" id="IPR029016">
    <property type="entry name" value="GAF-like_dom_sf"/>
</dbReference>
<dbReference type="InterPro" id="IPR005467">
    <property type="entry name" value="His_kinase_dom"/>
</dbReference>
<accession>A0ABW0TGL6</accession>
<keyword evidence="4" id="KW-0808">Transferase</keyword>
<dbReference type="PANTHER" id="PTHR43065">
    <property type="entry name" value="SENSOR HISTIDINE KINASE"/>
    <property type="match status" value="1"/>
</dbReference>
<evidence type="ECO:0000256" key="5">
    <source>
        <dbReference type="ARBA" id="ARBA00022741"/>
    </source>
</evidence>
<dbReference type="InterPro" id="IPR003661">
    <property type="entry name" value="HisK_dim/P_dom"/>
</dbReference>
<name>A0ABW0TGL6_9BACL</name>
<dbReference type="Pfam" id="PF01590">
    <property type="entry name" value="GAF"/>
    <property type="match status" value="1"/>
</dbReference>
<dbReference type="SMART" id="SM00387">
    <property type="entry name" value="HATPase_c"/>
    <property type="match status" value="1"/>
</dbReference>
<dbReference type="Gene3D" id="3.30.565.10">
    <property type="entry name" value="Histidine kinase-like ATPase, C-terminal domain"/>
    <property type="match status" value="1"/>
</dbReference>
<dbReference type="SUPFAM" id="SSF55781">
    <property type="entry name" value="GAF domain-like"/>
    <property type="match status" value="1"/>
</dbReference>
<reference evidence="11" key="1">
    <citation type="journal article" date="2019" name="Int. J. Syst. Evol. Microbiol.">
        <title>The Global Catalogue of Microorganisms (GCM) 10K type strain sequencing project: providing services to taxonomists for standard genome sequencing and annotation.</title>
        <authorList>
            <consortium name="The Broad Institute Genomics Platform"/>
            <consortium name="The Broad Institute Genome Sequencing Center for Infectious Disease"/>
            <person name="Wu L."/>
            <person name="Ma J."/>
        </authorList>
    </citation>
    <scope>NUCLEOTIDE SEQUENCE [LARGE SCALE GENOMIC DNA]</scope>
    <source>
        <strain evidence="11">CGMCC 4.1434</strain>
    </source>
</reference>
<keyword evidence="6" id="KW-0418">Kinase</keyword>
<dbReference type="InterPro" id="IPR003018">
    <property type="entry name" value="GAF"/>
</dbReference>
<evidence type="ECO:0000259" key="9">
    <source>
        <dbReference type="PROSITE" id="PS50109"/>
    </source>
</evidence>
<evidence type="ECO:0000256" key="6">
    <source>
        <dbReference type="ARBA" id="ARBA00022777"/>
    </source>
</evidence>
<protein>
    <recommendedName>
        <fullName evidence="2">histidine kinase</fullName>
        <ecNumber evidence="2">2.7.13.3</ecNumber>
    </recommendedName>
</protein>
<feature type="domain" description="Histidine kinase" evidence="9">
    <location>
        <begin position="328"/>
        <end position="541"/>
    </location>
</feature>
<keyword evidence="5" id="KW-0547">Nucleotide-binding</keyword>
<keyword evidence="8" id="KW-0902">Two-component regulatory system</keyword>
<evidence type="ECO:0000256" key="2">
    <source>
        <dbReference type="ARBA" id="ARBA00012438"/>
    </source>
</evidence>
<evidence type="ECO:0000256" key="8">
    <source>
        <dbReference type="ARBA" id="ARBA00023012"/>
    </source>
</evidence>
<evidence type="ECO:0000256" key="7">
    <source>
        <dbReference type="ARBA" id="ARBA00022840"/>
    </source>
</evidence>
<dbReference type="GO" id="GO:0005524">
    <property type="term" value="F:ATP binding"/>
    <property type="evidence" value="ECO:0007669"/>
    <property type="project" value="UniProtKB-KW"/>
</dbReference>
<sequence>MERHQMIDLLTGVQSSKRNYYSELKTTVDELKKKNSQLEIINEVMSSFTSNFSVSDMLQNMLIKLKNVYPIDRVSTALGNDHELVLSYVYPESDMYLAKGTRFPKNNSLYHDVLTLGHNTVYHDDNSNSFFEKEGFQRLGLASVHLFPLKCNGKTIGVLSLGSRSHFQCTEEDLAFFFNLADQVAVCVENARLFSEVLAGKQRWEETFRAVSDAILIIAPDGTVVSRNDAAQLDWPLDIGQNIRTAIAKATRSVEDPFQKTIETKRPYSAELHHENKIYDCSWYPLLGMDASIDAVILYRKNVTEKRQMEVQLMHSGQLAAIGEMAAGVAHELNNPLTAIIGNSQLLLRTQSNNVEMEPLLEDIDRCGKRCRTIIRSLLAFSRQDDFSFKPCSLNEAVSEALHLTRQQIEKQQISVDIALDPSLPTLSGNLQQLSQVAVNLLMNAKDALEEQQVGPKKIRIQTKTTDSSALLCVTDNGSGIAQDILDDIFHPFFTTKDADRGTGLGLSVSFGIAKAHGGTLSVETNQCDKTTFTLAIPLSRERL</sequence>
<dbReference type="PROSITE" id="PS50109">
    <property type="entry name" value="HIS_KIN"/>
    <property type="match status" value="1"/>
</dbReference>
<dbReference type="InterPro" id="IPR003594">
    <property type="entry name" value="HATPase_dom"/>
</dbReference>
<gene>
    <name evidence="10" type="ORF">ACFPRA_02995</name>
</gene>
<dbReference type="Pfam" id="PF00512">
    <property type="entry name" value="HisKA"/>
    <property type="match status" value="1"/>
</dbReference>
<evidence type="ECO:0000256" key="4">
    <source>
        <dbReference type="ARBA" id="ARBA00022679"/>
    </source>
</evidence>
<dbReference type="InterPro" id="IPR035965">
    <property type="entry name" value="PAS-like_dom_sf"/>
</dbReference>
<dbReference type="RefSeq" id="WP_381430500.1">
    <property type="nucleotide sequence ID" value="NZ_JBHSNO010000001.1"/>
</dbReference>
<dbReference type="InterPro" id="IPR036097">
    <property type="entry name" value="HisK_dim/P_sf"/>
</dbReference>
<dbReference type="SUPFAM" id="SSF55785">
    <property type="entry name" value="PYP-like sensor domain (PAS domain)"/>
    <property type="match status" value="1"/>
</dbReference>
<dbReference type="Proteomes" id="UP001596109">
    <property type="component" value="Unassembled WGS sequence"/>
</dbReference>
<dbReference type="SMART" id="SM00065">
    <property type="entry name" value="GAF"/>
    <property type="match status" value="1"/>
</dbReference>
<dbReference type="EMBL" id="JBHSNO010000001">
    <property type="protein sequence ID" value="MFC5587873.1"/>
    <property type="molecule type" value="Genomic_DNA"/>
</dbReference>
<organism evidence="10 11">
    <name type="scientific">Sporosarcina soli</name>
    <dbReference type="NCBI Taxonomy" id="334736"/>
    <lineage>
        <taxon>Bacteria</taxon>
        <taxon>Bacillati</taxon>
        <taxon>Bacillota</taxon>
        <taxon>Bacilli</taxon>
        <taxon>Bacillales</taxon>
        <taxon>Caryophanaceae</taxon>
        <taxon>Sporosarcina</taxon>
    </lineage>
</organism>
<comment type="catalytic activity">
    <reaction evidence="1">
        <text>ATP + protein L-histidine = ADP + protein N-phospho-L-histidine.</text>
        <dbReference type="EC" id="2.7.13.3"/>
    </reaction>
</comment>
<evidence type="ECO:0000313" key="11">
    <source>
        <dbReference type="Proteomes" id="UP001596109"/>
    </source>
</evidence>
<evidence type="ECO:0000256" key="3">
    <source>
        <dbReference type="ARBA" id="ARBA00022553"/>
    </source>
</evidence>
<dbReference type="Pfam" id="PF02518">
    <property type="entry name" value="HATPase_c"/>
    <property type="match status" value="1"/>
</dbReference>
<dbReference type="PANTHER" id="PTHR43065:SF42">
    <property type="entry name" value="TWO-COMPONENT SENSOR PPRA"/>
    <property type="match status" value="1"/>
</dbReference>
<dbReference type="SUPFAM" id="SSF47384">
    <property type="entry name" value="Homodimeric domain of signal transducing histidine kinase"/>
    <property type="match status" value="1"/>
</dbReference>
<evidence type="ECO:0000256" key="1">
    <source>
        <dbReference type="ARBA" id="ARBA00000085"/>
    </source>
</evidence>
<proteinExistence type="predicted"/>
<keyword evidence="11" id="KW-1185">Reference proteome</keyword>